<evidence type="ECO:0000256" key="1">
    <source>
        <dbReference type="SAM" id="MobiDB-lite"/>
    </source>
</evidence>
<organism evidence="3 4">
    <name type="scientific">Microlunatus antarcticus</name>
    <dbReference type="NCBI Taxonomy" id="53388"/>
    <lineage>
        <taxon>Bacteria</taxon>
        <taxon>Bacillati</taxon>
        <taxon>Actinomycetota</taxon>
        <taxon>Actinomycetes</taxon>
        <taxon>Propionibacteriales</taxon>
        <taxon>Propionibacteriaceae</taxon>
        <taxon>Microlunatus</taxon>
    </lineage>
</organism>
<comment type="caution">
    <text evidence="3">The sequence shown here is derived from an EMBL/GenBank/DDBJ whole genome shotgun (WGS) entry which is preliminary data.</text>
</comment>
<sequence>MSQRERRQNPYPWTWEPAALVTAVLALVVVVGLQAGRSLANGLSVGTWQVAPTETWVATAPGLLAGHAAAGLVPVPDPVASPALLWVVTGLVELVLLANAIYGVRWGWNRGNPWRPRGFADPADIDRILGLHRLRRTAHLIRPDLHGVTPPATQQSAQQADEQVTQESR</sequence>
<proteinExistence type="predicted"/>
<feature type="transmembrane region" description="Helical" evidence="2">
    <location>
        <begin position="12"/>
        <end position="33"/>
    </location>
</feature>
<evidence type="ECO:0000313" key="3">
    <source>
        <dbReference type="EMBL" id="MBB3326479.1"/>
    </source>
</evidence>
<feature type="region of interest" description="Disordered" evidence="1">
    <location>
        <begin position="144"/>
        <end position="169"/>
    </location>
</feature>
<feature type="compositionally biased region" description="Low complexity" evidence="1">
    <location>
        <begin position="149"/>
        <end position="160"/>
    </location>
</feature>
<reference evidence="3 4" key="1">
    <citation type="submission" date="2020-08" db="EMBL/GenBank/DDBJ databases">
        <title>Sequencing the genomes of 1000 actinobacteria strains.</title>
        <authorList>
            <person name="Klenk H.-P."/>
        </authorList>
    </citation>
    <scope>NUCLEOTIDE SEQUENCE [LARGE SCALE GENOMIC DNA]</scope>
    <source>
        <strain evidence="3 4">DSM 11053</strain>
    </source>
</reference>
<name>A0A7W5P6G1_9ACTN</name>
<dbReference type="Proteomes" id="UP000565572">
    <property type="component" value="Unassembled WGS sequence"/>
</dbReference>
<keyword evidence="2" id="KW-0472">Membrane</keyword>
<feature type="transmembrane region" description="Helical" evidence="2">
    <location>
        <begin position="83"/>
        <end position="108"/>
    </location>
</feature>
<protein>
    <submittedName>
        <fullName evidence="3">Uncharacterized protein</fullName>
    </submittedName>
</protein>
<dbReference type="EMBL" id="JACHZG010000001">
    <property type="protein sequence ID" value="MBB3326479.1"/>
    <property type="molecule type" value="Genomic_DNA"/>
</dbReference>
<accession>A0A7W5P6G1</accession>
<dbReference type="RefSeq" id="WP_183337417.1">
    <property type="nucleotide sequence ID" value="NZ_JACHZG010000001.1"/>
</dbReference>
<keyword evidence="2" id="KW-0812">Transmembrane</keyword>
<evidence type="ECO:0000256" key="2">
    <source>
        <dbReference type="SAM" id="Phobius"/>
    </source>
</evidence>
<keyword evidence="4" id="KW-1185">Reference proteome</keyword>
<evidence type="ECO:0000313" key="4">
    <source>
        <dbReference type="Proteomes" id="UP000565572"/>
    </source>
</evidence>
<keyword evidence="2" id="KW-1133">Transmembrane helix</keyword>
<gene>
    <name evidence="3" type="ORF">FHX39_001423</name>
</gene>
<dbReference type="AlphaFoldDB" id="A0A7W5P6G1"/>